<gene>
    <name evidence="3" type="ORF">EHSB41UT_00688</name>
</gene>
<organism evidence="3 4">
    <name type="scientific">Parendozoicomonas haliclonae</name>
    <dbReference type="NCBI Taxonomy" id="1960125"/>
    <lineage>
        <taxon>Bacteria</taxon>
        <taxon>Pseudomonadati</taxon>
        <taxon>Pseudomonadota</taxon>
        <taxon>Gammaproteobacteria</taxon>
        <taxon>Oceanospirillales</taxon>
        <taxon>Endozoicomonadaceae</taxon>
        <taxon>Parendozoicomonas</taxon>
    </lineage>
</organism>
<evidence type="ECO:0000313" key="4">
    <source>
        <dbReference type="Proteomes" id="UP000196573"/>
    </source>
</evidence>
<evidence type="ECO:0000256" key="1">
    <source>
        <dbReference type="SAM" id="MobiDB-lite"/>
    </source>
</evidence>
<feature type="transmembrane region" description="Helical" evidence="2">
    <location>
        <begin position="26"/>
        <end position="47"/>
    </location>
</feature>
<reference evidence="3 4" key="1">
    <citation type="submission" date="2017-03" db="EMBL/GenBank/DDBJ databases">
        <authorList>
            <person name="Afonso C.L."/>
            <person name="Miller P.J."/>
            <person name="Scott M.A."/>
            <person name="Spackman E."/>
            <person name="Goraichik I."/>
            <person name="Dimitrov K.M."/>
            <person name="Suarez D.L."/>
            <person name="Swayne D.E."/>
        </authorList>
    </citation>
    <scope>NUCLEOTIDE SEQUENCE [LARGE SCALE GENOMIC DNA]</scope>
    <source>
        <strain evidence="3">SB41UT1</strain>
    </source>
</reference>
<feature type="compositionally biased region" description="Polar residues" evidence="1">
    <location>
        <begin position="66"/>
        <end position="81"/>
    </location>
</feature>
<name>A0A1X7AG07_9GAMM</name>
<dbReference type="EMBL" id="FWPT01000002">
    <property type="protein sequence ID" value="SMA37088.1"/>
    <property type="molecule type" value="Genomic_DNA"/>
</dbReference>
<feature type="compositionally biased region" description="Basic and acidic residues" evidence="1">
    <location>
        <begin position="191"/>
        <end position="200"/>
    </location>
</feature>
<sequence length="767" mass="84781">MDKLIRTGERILSTVKWQARKQWVTGAVRLLMTLLVCIALPVSGMMLRGGQSGSDSDSDSPAPQRKASQTGSSSLPNTPLDTPSDETEVASLGTDTTASDMTMPIVQPLASELLLPPPPQSGEDSGIHSPTPDDEGRLRASILEELEKLSLEPSQLSSGSHSSLDDDDSTRPQTPDSMELEDLVLEEGEEPGIKRGDRMRTTYRSRPAVISGKWGKQGKHRKPLSHTESLLPSHRRVSRVANIQRWHTVSGSPILHTERKQITFRPLSEYHQQLVDSAETIAIEHDETLKAVMQLMRSEGSKNDLRFWEQVVWKLMMWLVSQSWAGESSLPEQVIVLPYTRLQNYQSVEDKLEITVPVVGKPPPFREFLQRLVAAQKTLSETLLLPLESPWYSPFDRLMKLLESSVAGVVGQSAGSSHEVDEGDPALVVSSTVRVIRSMVTACSGFYEEQNRSLGKDNRRRALKGMATGLEVVTSLARTSEQLSLVMAVLGSLGRIADDRTGAVDYPVIGSLGLLSKSFRLLLDMGERPTQQAESVGSIKGKLVVQTQLGETGLKQILDYILLLANGRMQGLVPIDKAWIDDEVFSSCQKLKRHSMSMKDLGERDMFFTAELFNLSCLPKGIELSQAVPELQQLNRSLYKLSFSPLGEIPETFYMLRTMYALLSWYTDYREAKAVTSPSRSVRNEVRLKDDLKVREQLSVVISALAGMADSLVHGTYVRQTLPDIGPLQKAVTEHFGSNSVKGLNEVGQLLLNLNHHYSSGVTASGK</sequence>
<dbReference type="AlphaFoldDB" id="A0A1X7AG07"/>
<proteinExistence type="predicted"/>
<evidence type="ECO:0000313" key="3">
    <source>
        <dbReference type="EMBL" id="SMA37088.1"/>
    </source>
</evidence>
<feature type="compositionally biased region" description="Low complexity" evidence="1">
    <location>
        <begin position="151"/>
        <end position="162"/>
    </location>
</feature>
<keyword evidence="2" id="KW-1133">Transmembrane helix</keyword>
<feature type="region of interest" description="Disordered" evidence="1">
    <location>
        <begin position="150"/>
        <end position="225"/>
    </location>
</feature>
<feature type="compositionally biased region" description="Acidic residues" evidence="1">
    <location>
        <begin position="178"/>
        <end position="190"/>
    </location>
</feature>
<keyword evidence="2" id="KW-0472">Membrane</keyword>
<keyword evidence="4" id="KW-1185">Reference proteome</keyword>
<keyword evidence="2" id="KW-0812">Transmembrane</keyword>
<accession>A0A1X7AG07</accession>
<feature type="region of interest" description="Disordered" evidence="1">
    <location>
        <begin position="49"/>
        <end position="89"/>
    </location>
</feature>
<protein>
    <submittedName>
        <fullName evidence="3">Uncharacterized protein</fullName>
    </submittedName>
</protein>
<evidence type="ECO:0000256" key="2">
    <source>
        <dbReference type="SAM" id="Phobius"/>
    </source>
</evidence>
<dbReference type="Proteomes" id="UP000196573">
    <property type="component" value="Unassembled WGS sequence"/>
</dbReference>
<feature type="region of interest" description="Disordered" evidence="1">
    <location>
        <begin position="112"/>
        <end position="135"/>
    </location>
</feature>